<evidence type="ECO:0000313" key="1">
    <source>
        <dbReference type="EMBL" id="MES1923154.1"/>
    </source>
</evidence>
<reference evidence="1 2" key="1">
    <citation type="journal article" date="2024" name="BMC Biol.">
        <title>Comparative genomics of Ascetosporea gives new insight into the evolutionary basis for animal parasitism in Rhizaria.</title>
        <authorList>
            <person name="Hiltunen Thoren M."/>
            <person name="Onut-Brannstrom I."/>
            <person name="Alfjorden A."/>
            <person name="Peckova H."/>
            <person name="Swords F."/>
            <person name="Hooper C."/>
            <person name="Holzer A.S."/>
            <person name="Bass D."/>
            <person name="Burki F."/>
        </authorList>
    </citation>
    <scope>NUCLEOTIDE SEQUENCE [LARGE SCALE GENOMIC DNA]</scope>
    <source>
        <strain evidence="1">20-A016</strain>
    </source>
</reference>
<comment type="caution">
    <text evidence="1">The sequence shown here is derived from an EMBL/GenBank/DDBJ whole genome shotgun (WGS) entry which is preliminary data.</text>
</comment>
<evidence type="ECO:0000313" key="2">
    <source>
        <dbReference type="Proteomes" id="UP001439008"/>
    </source>
</evidence>
<dbReference type="EMBL" id="JBDODL010004909">
    <property type="protein sequence ID" value="MES1923154.1"/>
    <property type="molecule type" value="Genomic_DNA"/>
</dbReference>
<gene>
    <name evidence="1" type="ORF">MHBO_004697</name>
</gene>
<dbReference type="Proteomes" id="UP001439008">
    <property type="component" value="Unassembled WGS sequence"/>
</dbReference>
<keyword evidence="2" id="KW-1185">Reference proteome</keyword>
<organism evidence="1 2">
    <name type="scientific">Bonamia ostreae</name>
    <dbReference type="NCBI Taxonomy" id="126728"/>
    <lineage>
        <taxon>Eukaryota</taxon>
        <taxon>Sar</taxon>
        <taxon>Rhizaria</taxon>
        <taxon>Endomyxa</taxon>
        <taxon>Ascetosporea</taxon>
        <taxon>Haplosporida</taxon>
        <taxon>Bonamia</taxon>
    </lineage>
</organism>
<accession>A0ABV2AU55</accession>
<name>A0ABV2AU55_9EUKA</name>
<proteinExistence type="predicted"/>
<sequence>MVQRYGLQMKDIEGRRAQEQAAFAAQAASADEMNRYRQGLMGFDIGQRQRQADFANQLLAQRKQDELNRELWKQGQQQTDYERALALAGLGQSAAGMQSQQDIAKRQAESAQTGALYGGLGTALGGLMGAYDQSGKSGWNFGGASNADGSGVDWLSGLFS</sequence>
<protein>
    <submittedName>
        <fullName evidence="1">Uncharacterized protein</fullName>
    </submittedName>
</protein>